<name>A0A367L3G8_9HYPO</name>
<keyword evidence="3" id="KW-1185">Reference proteome</keyword>
<comment type="caution">
    <text evidence="2">The sequence shown here is derived from an EMBL/GenBank/DDBJ whole genome shotgun (WGS) entry which is preliminary data.</text>
</comment>
<evidence type="ECO:0000313" key="2">
    <source>
        <dbReference type="EMBL" id="RCI08976.1"/>
    </source>
</evidence>
<sequence length="175" mass="20201">KNSPPNEAHGRAHNPRPRNANPITFAERRAVLHVLEQHGAVQMFRMTPNYHSNYISVTRDVEAAERLVRNSPISYQLPGSGAQVNRFQLEIFLQPDFRHGKAMRTVPARHSWPPMWQKDRSLMATTLRQSLPPTMAARGLAHWFLPFHKAPAVYKAWRLSLRKWLPSLMAAEKKR</sequence>
<proteinExistence type="predicted"/>
<gene>
    <name evidence="2" type="ORF">L249_5033</name>
</gene>
<reference evidence="2 3" key="1">
    <citation type="journal article" date="2015" name="BMC Genomics">
        <title>Insights from the genome of Ophiocordyceps polyrhachis-furcata to pathogenicity and host specificity in insect fungi.</title>
        <authorList>
            <person name="Wichadakul D."/>
            <person name="Kobmoo N."/>
            <person name="Ingsriswang S."/>
            <person name="Tangphatsornruang S."/>
            <person name="Chantasingh D."/>
            <person name="Luangsa-ard J.J."/>
            <person name="Eurwilaichitr L."/>
        </authorList>
    </citation>
    <scope>NUCLEOTIDE SEQUENCE [LARGE SCALE GENOMIC DNA]</scope>
    <source>
        <strain evidence="2 3">BCC 54312</strain>
    </source>
</reference>
<dbReference type="Proteomes" id="UP000253664">
    <property type="component" value="Unassembled WGS sequence"/>
</dbReference>
<evidence type="ECO:0000256" key="1">
    <source>
        <dbReference type="SAM" id="MobiDB-lite"/>
    </source>
</evidence>
<protein>
    <submittedName>
        <fullName evidence="2">Uncharacterized protein</fullName>
    </submittedName>
</protein>
<dbReference type="EMBL" id="LKCN02000017">
    <property type="protein sequence ID" value="RCI08976.1"/>
    <property type="molecule type" value="Genomic_DNA"/>
</dbReference>
<feature type="non-terminal residue" evidence="2">
    <location>
        <position position="1"/>
    </location>
</feature>
<organism evidence="2 3">
    <name type="scientific">Ophiocordyceps polyrhachis-furcata BCC 54312</name>
    <dbReference type="NCBI Taxonomy" id="1330021"/>
    <lineage>
        <taxon>Eukaryota</taxon>
        <taxon>Fungi</taxon>
        <taxon>Dikarya</taxon>
        <taxon>Ascomycota</taxon>
        <taxon>Pezizomycotina</taxon>
        <taxon>Sordariomycetes</taxon>
        <taxon>Hypocreomycetidae</taxon>
        <taxon>Hypocreales</taxon>
        <taxon>Ophiocordycipitaceae</taxon>
        <taxon>Ophiocordyceps</taxon>
    </lineage>
</organism>
<feature type="region of interest" description="Disordered" evidence="1">
    <location>
        <begin position="1"/>
        <end position="22"/>
    </location>
</feature>
<dbReference type="AlphaFoldDB" id="A0A367L3G8"/>
<accession>A0A367L3G8</accession>
<dbReference type="OrthoDB" id="5367448at2759"/>
<evidence type="ECO:0000313" key="3">
    <source>
        <dbReference type="Proteomes" id="UP000253664"/>
    </source>
</evidence>